<comment type="caution">
    <text evidence="1">The sequence shown here is derived from an EMBL/GenBank/DDBJ whole genome shotgun (WGS) entry which is preliminary data.</text>
</comment>
<gene>
    <name evidence="1" type="ORF">DJ018_18320</name>
</gene>
<accession>A0A328A8R1</accession>
<name>A0A328A8R1_9CAUL</name>
<dbReference type="OrthoDB" id="7210936at2"/>
<dbReference type="Proteomes" id="UP000249725">
    <property type="component" value="Unassembled WGS sequence"/>
</dbReference>
<dbReference type="AlphaFoldDB" id="A0A328A8R1"/>
<dbReference type="RefSeq" id="WP_111516436.1">
    <property type="nucleotide sequence ID" value="NZ_QFYR01000006.1"/>
</dbReference>
<keyword evidence="2" id="KW-1185">Reference proteome</keyword>
<evidence type="ECO:0000313" key="2">
    <source>
        <dbReference type="Proteomes" id="UP000249725"/>
    </source>
</evidence>
<sequence>MQEPLFAYSLSQAENGWRWSVYDEDGVTVGRGADQSRDLAKAAIDRLLRESRSFASPDAKIF</sequence>
<organism evidence="1 2">
    <name type="scientific">Phenylobacterium deserti</name>
    <dbReference type="NCBI Taxonomy" id="1914756"/>
    <lineage>
        <taxon>Bacteria</taxon>
        <taxon>Pseudomonadati</taxon>
        <taxon>Pseudomonadota</taxon>
        <taxon>Alphaproteobacteria</taxon>
        <taxon>Caulobacterales</taxon>
        <taxon>Caulobacteraceae</taxon>
        <taxon>Phenylobacterium</taxon>
    </lineage>
</organism>
<dbReference type="EMBL" id="QFYR01000006">
    <property type="protein sequence ID" value="RAK50707.1"/>
    <property type="molecule type" value="Genomic_DNA"/>
</dbReference>
<proteinExistence type="predicted"/>
<evidence type="ECO:0008006" key="3">
    <source>
        <dbReference type="Google" id="ProtNLM"/>
    </source>
</evidence>
<reference evidence="2" key="1">
    <citation type="submission" date="2018-05" db="EMBL/GenBank/DDBJ databases">
        <authorList>
            <person name="Li X."/>
        </authorList>
    </citation>
    <scope>NUCLEOTIDE SEQUENCE [LARGE SCALE GENOMIC DNA]</scope>
    <source>
        <strain evidence="2">YIM 73061</strain>
    </source>
</reference>
<evidence type="ECO:0000313" key="1">
    <source>
        <dbReference type="EMBL" id="RAK50707.1"/>
    </source>
</evidence>
<protein>
    <recommendedName>
        <fullName evidence="3">DUF1508 domain-containing protein</fullName>
    </recommendedName>
</protein>